<dbReference type="STRING" id="361183.AMC99_00139"/>
<comment type="subcellular location">
    <subcellularLocation>
        <location evidence="1">Membrane</location>
        <topology evidence="1">Multi-pass membrane protein</topology>
    </subcellularLocation>
</comment>
<keyword evidence="4 5" id="KW-0472">Membrane</keyword>
<evidence type="ECO:0000256" key="1">
    <source>
        <dbReference type="ARBA" id="ARBA00004141"/>
    </source>
</evidence>
<reference evidence="7 8" key="1">
    <citation type="submission" date="2015-09" db="EMBL/GenBank/DDBJ databases">
        <title>Complete genome sequence of a benzo[a]pyrene-degrading bacterium Altererythrobacter epoxidivorans CGMCC 1.7731T.</title>
        <authorList>
            <person name="Li Z."/>
            <person name="Cheng H."/>
            <person name="Huo Y."/>
            <person name="Xu X."/>
        </authorList>
    </citation>
    <scope>NUCLEOTIDE SEQUENCE [LARGE SCALE GENOMIC DNA]</scope>
    <source>
        <strain evidence="7 8">CGMCC 1.7731</strain>
    </source>
</reference>
<protein>
    <submittedName>
        <fullName evidence="7">NnrU family protein, required for expression of nitric oxide and nitrite reductases (Nir and Nor)</fullName>
    </submittedName>
</protein>
<dbReference type="Proteomes" id="UP000057938">
    <property type="component" value="Chromosome"/>
</dbReference>
<gene>
    <name evidence="7" type="ORF">AMC99_00139</name>
</gene>
<evidence type="ECO:0000256" key="4">
    <source>
        <dbReference type="ARBA" id="ARBA00023136"/>
    </source>
</evidence>
<feature type="transmembrane region" description="Helical" evidence="5">
    <location>
        <begin position="117"/>
        <end position="137"/>
    </location>
</feature>
<sequence length="144" mass="15388">MLVVCLILALAIGRPSPFSLGGSENVAFDPDRPGIVGVMRHPLLAAIAFWALAHVFANGDLAHLIMFGTFAAFAMTGGSIIDRRKKRLMGAEREELRHRVKQSGLSKALLSLMREPIRLLAGAAGYVALIVAHPHLFGVNPIAG</sequence>
<dbReference type="GO" id="GO:0016020">
    <property type="term" value="C:membrane"/>
    <property type="evidence" value="ECO:0007669"/>
    <property type="project" value="UniProtKB-SubCell"/>
</dbReference>
<dbReference type="AlphaFoldDB" id="A0A0M4MEJ2"/>
<dbReference type="Pfam" id="PF07298">
    <property type="entry name" value="NnrU"/>
    <property type="match status" value="1"/>
</dbReference>
<feature type="transmembrane region" description="Helical" evidence="5">
    <location>
        <begin position="61"/>
        <end position="81"/>
    </location>
</feature>
<evidence type="ECO:0000256" key="2">
    <source>
        <dbReference type="ARBA" id="ARBA00022692"/>
    </source>
</evidence>
<dbReference type="EMBL" id="CP012669">
    <property type="protein sequence ID" value="ALE15455.1"/>
    <property type="molecule type" value="Genomic_DNA"/>
</dbReference>
<evidence type="ECO:0000313" key="7">
    <source>
        <dbReference type="EMBL" id="ALE15455.1"/>
    </source>
</evidence>
<evidence type="ECO:0000256" key="5">
    <source>
        <dbReference type="SAM" id="Phobius"/>
    </source>
</evidence>
<dbReference type="KEGG" id="aep:AMC99_00139"/>
<evidence type="ECO:0000259" key="6">
    <source>
        <dbReference type="Pfam" id="PF07298"/>
    </source>
</evidence>
<keyword evidence="3 5" id="KW-1133">Transmembrane helix</keyword>
<accession>A0A0M4MEJ2</accession>
<organism evidence="7 8">
    <name type="scientific">Altererythrobacter epoxidivorans</name>
    <dbReference type="NCBI Taxonomy" id="361183"/>
    <lineage>
        <taxon>Bacteria</taxon>
        <taxon>Pseudomonadati</taxon>
        <taxon>Pseudomonadota</taxon>
        <taxon>Alphaproteobacteria</taxon>
        <taxon>Sphingomonadales</taxon>
        <taxon>Erythrobacteraceae</taxon>
        <taxon>Altererythrobacter</taxon>
    </lineage>
</organism>
<dbReference type="PATRIC" id="fig|361183.4.peg.144"/>
<evidence type="ECO:0000256" key="3">
    <source>
        <dbReference type="ARBA" id="ARBA00022989"/>
    </source>
</evidence>
<keyword evidence="2 5" id="KW-0812">Transmembrane</keyword>
<feature type="domain" description="NnrU" evidence="6">
    <location>
        <begin position="1"/>
        <end position="141"/>
    </location>
</feature>
<dbReference type="InterPro" id="IPR009915">
    <property type="entry name" value="NnrU_dom"/>
</dbReference>
<keyword evidence="8" id="KW-1185">Reference proteome</keyword>
<name>A0A0M4MEJ2_9SPHN</name>
<evidence type="ECO:0000313" key="8">
    <source>
        <dbReference type="Proteomes" id="UP000057938"/>
    </source>
</evidence>
<proteinExistence type="predicted"/>